<organism evidence="9 10">
    <name type="scientific">Demequina litoralis</name>
    <dbReference type="NCBI Taxonomy" id="3051660"/>
    <lineage>
        <taxon>Bacteria</taxon>
        <taxon>Bacillati</taxon>
        <taxon>Actinomycetota</taxon>
        <taxon>Actinomycetes</taxon>
        <taxon>Micrococcales</taxon>
        <taxon>Demequinaceae</taxon>
        <taxon>Demequina</taxon>
    </lineage>
</organism>
<evidence type="ECO:0000256" key="5">
    <source>
        <dbReference type="ARBA" id="ARBA00022989"/>
    </source>
</evidence>
<dbReference type="CDD" id="cd17321">
    <property type="entry name" value="MFS_MMR_MDR_like"/>
    <property type="match status" value="1"/>
</dbReference>
<evidence type="ECO:0000256" key="6">
    <source>
        <dbReference type="ARBA" id="ARBA00023136"/>
    </source>
</evidence>
<dbReference type="InterPro" id="IPR011701">
    <property type="entry name" value="MFS"/>
</dbReference>
<feature type="transmembrane region" description="Helical" evidence="7">
    <location>
        <begin position="229"/>
        <end position="246"/>
    </location>
</feature>
<feature type="transmembrane region" description="Helical" evidence="7">
    <location>
        <begin position="104"/>
        <end position="124"/>
    </location>
</feature>
<dbReference type="InterPro" id="IPR036259">
    <property type="entry name" value="MFS_trans_sf"/>
</dbReference>
<dbReference type="Pfam" id="PF07690">
    <property type="entry name" value="MFS_1"/>
    <property type="match status" value="1"/>
</dbReference>
<accession>A0ABT8G7U8</accession>
<feature type="transmembrane region" description="Helical" evidence="7">
    <location>
        <begin position="403"/>
        <end position="423"/>
    </location>
</feature>
<dbReference type="PANTHER" id="PTHR42718:SF46">
    <property type="entry name" value="BLR6921 PROTEIN"/>
    <property type="match status" value="1"/>
</dbReference>
<evidence type="ECO:0000259" key="8">
    <source>
        <dbReference type="PROSITE" id="PS50850"/>
    </source>
</evidence>
<feature type="transmembrane region" description="Helical" evidence="7">
    <location>
        <begin position="267"/>
        <end position="290"/>
    </location>
</feature>
<dbReference type="InterPro" id="IPR004638">
    <property type="entry name" value="EmrB-like"/>
</dbReference>
<evidence type="ECO:0000256" key="4">
    <source>
        <dbReference type="ARBA" id="ARBA00022692"/>
    </source>
</evidence>
<dbReference type="EMBL" id="JAUHPW010000003">
    <property type="protein sequence ID" value="MDN4475214.1"/>
    <property type="molecule type" value="Genomic_DNA"/>
</dbReference>
<dbReference type="PRINTS" id="PR01036">
    <property type="entry name" value="TCRTETB"/>
</dbReference>
<keyword evidence="4 7" id="KW-0812">Transmembrane</keyword>
<gene>
    <name evidence="9" type="ORF">QQX09_04990</name>
</gene>
<feature type="transmembrane region" description="Helical" evidence="7">
    <location>
        <begin position="435"/>
        <end position="453"/>
    </location>
</feature>
<dbReference type="PANTHER" id="PTHR42718">
    <property type="entry name" value="MAJOR FACILITATOR SUPERFAMILY MULTIDRUG TRANSPORTER MFSC"/>
    <property type="match status" value="1"/>
</dbReference>
<feature type="transmembrane region" description="Helical" evidence="7">
    <location>
        <begin position="330"/>
        <end position="348"/>
    </location>
</feature>
<evidence type="ECO:0000256" key="2">
    <source>
        <dbReference type="ARBA" id="ARBA00022448"/>
    </source>
</evidence>
<protein>
    <submittedName>
        <fullName evidence="9">DHA2 family efflux MFS transporter permease subunit</fullName>
    </submittedName>
</protein>
<keyword evidence="3" id="KW-1003">Cell membrane</keyword>
<feature type="transmembrane region" description="Helical" evidence="7">
    <location>
        <begin position="49"/>
        <end position="70"/>
    </location>
</feature>
<feature type="transmembrane region" description="Helical" evidence="7">
    <location>
        <begin position="360"/>
        <end position="383"/>
    </location>
</feature>
<keyword evidence="10" id="KW-1185">Reference proteome</keyword>
<dbReference type="RefSeq" id="WP_301131664.1">
    <property type="nucleotide sequence ID" value="NZ_JAUHPW010000003.1"/>
</dbReference>
<evidence type="ECO:0000313" key="10">
    <source>
        <dbReference type="Proteomes" id="UP001172728"/>
    </source>
</evidence>
<feature type="transmembrane region" description="Helical" evidence="7">
    <location>
        <begin position="302"/>
        <end position="323"/>
    </location>
</feature>
<dbReference type="SUPFAM" id="SSF103473">
    <property type="entry name" value="MFS general substrate transporter"/>
    <property type="match status" value="2"/>
</dbReference>
<evidence type="ECO:0000313" key="9">
    <source>
        <dbReference type="EMBL" id="MDN4475214.1"/>
    </source>
</evidence>
<evidence type="ECO:0000256" key="1">
    <source>
        <dbReference type="ARBA" id="ARBA00004651"/>
    </source>
</evidence>
<feature type="transmembrane region" description="Helical" evidence="7">
    <location>
        <begin position="167"/>
        <end position="187"/>
    </location>
</feature>
<feature type="transmembrane region" description="Helical" evidence="7">
    <location>
        <begin position="79"/>
        <end position="98"/>
    </location>
</feature>
<reference evidence="9" key="1">
    <citation type="submission" date="2023-06" db="EMBL/GenBank/DDBJ databases">
        <title>Sysu t00192.</title>
        <authorList>
            <person name="Gao L."/>
            <person name="Fang B.-Z."/>
            <person name="Li W.-J."/>
        </authorList>
    </citation>
    <scope>NUCLEOTIDE SEQUENCE</scope>
    <source>
        <strain evidence="9">SYSU T00192</strain>
    </source>
</reference>
<dbReference type="PROSITE" id="PS50850">
    <property type="entry name" value="MFS"/>
    <property type="match status" value="1"/>
</dbReference>
<name>A0ABT8G7U8_9MICO</name>
<feature type="domain" description="Major facilitator superfamily (MFS) profile" evidence="8">
    <location>
        <begin position="13"/>
        <end position="457"/>
    </location>
</feature>
<comment type="subcellular location">
    <subcellularLocation>
        <location evidence="1">Cell membrane</location>
        <topology evidence="1">Multi-pass membrane protein</topology>
    </subcellularLocation>
</comment>
<feature type="transmembrane region" description="Helical" evidence="7">
    <location>
        <begin position="136"/>
        <end position="155"/>
    </location>
</feature>
<dbReference type="Proteomes" id="UP001172728">
    <property type="component" value="Unassembled WGS sequence"/>
</dbReference>
<dbReference type="InterPro" id="IPR020846">
    <property type="entry name" value="MFS_dom"/>
</dbReference>
<sequence length="477" mass="48602">MSTTSRRTSVGLVVLAASIPAFMASLDNLVVTNALPVLAVDLDASLEQLQWFINGYSLAFASMILMAVALGDRFGRRRVFSGGVALFTVASILCALAPTAEALIAARVLQGIGGAALMPLSLAILSTNVSARMRPLAIGIWGGVAGLGVAVGPLVGGAVVEGLTWHAIFWLNVPVGVLALVLIRAFLAETRGDRVRLDLVGLGLGMAAVFGLVFGIVRGNDAGWTSPQVLAALVGGAVLLLAFLAWEGRTRDPLLPLGLFRDRSFSVANAVGLMFSIGIFGAVFILIQFLQVVQGRSPLEAGAMTMPWTMAPLVVAPLTGIVAPRVGIRALVTTGVALQSGGLAWIGLTLDPAVAYGELVPGFVACGVGMGLVFAPLATAVLAHMRDEDHAKASGTNATVREIGVALGIAVLTAVFTGVGGELTPTGYTDAARTAVLWGAAILAATTGIATLLPSRRAELATAPAAEAAPAPALAPA</sequence>
<evidence type="ECO:0000256" key="7">
    <source>
        <dbReference type="SAM" id="Phobius"/>
    </source>
</evidence>
<feature type="transmembrane region" description="Helical" evidence="7">
    <location>
        <begin position="199"/>
        <end position="217"/>
    </location>
</feature>
<evidence type="ECO:0000256" key="3">
    <source>
        <dbReference type="ARBA" id="ARBA00022475"/>
    </source>
</evidence>
<dbReference type="Gene3D" id="1.20.1250.20">
    <property type="entry name" value="MFS general substrate transporter like domains"/>
    <property type="match status" value="1"/>
</dbReference>
<comment type="caution">
    <text evidence="9">The sequence shown here is derived from an EMBL/GenBank/DDBJ whole genome shotgun (WGS) entry which is preliminary data.</text>
</comment>
<keyword evidence="5 7" id="KW-1133">Transmembrane helix</keyword>
<keyword evidence="6 7" id="KW-0472">Membrane</keyword>
<keyword evidence="2" id="KW-0813">Transport</keyword>
<dbReference type="Gene3D" id="1.20.1720.10">
    <property type="entry name" value="Multidrug resistance protein D"/>
    <property type="match status" value="1"/>
</dbReference>
<dbReference type="NCBIfam" id="TIGR00711">
    <property type="entry name" value="efflux_EmrB"/>
    <property type="match status" value="1"/>
</dbReference>
<proteinExistence type="predicted"/>